<dbReference type="Pfam" id="PF09972">
    <property type="entry name" value="DUF2207"/>
    <property type="match status" value="1"/>
</dbReference>
<evidence type="ECO:0000256" key="1">
    <source>
        <dbReference type="SAM" id="MobiDB-lite"/>
    </source>
</evidence>
<evidence type="ECO:0000259" key="3">
    <source>
        <dbReference type="Pfam" id="PF09972"/>
    </source>
</evidence>
<name>A0ABT9V7W2_9BACL</name>
<dbReference type="InterPro" id="IPR048389">
    <property type="entry name" value="YciQ-like_C"/>
</dbReference>
<feature type="compositionally biased region" description="Gly residues" evidence="1">
    <location>
        <begin position="559"/>
        <end position="573"/>
    </location>
</feature>
<feature type="compositionally biased region" description="Low complexity" evidence="1">
    <location>
        <begin position="547"/>
        <end position="558"/>
    </location>
</feature>
<evidence type="ECO:0000313" key="6">
    <source>
        <dbReference type="Proteomes" id="UP001231362"/>
    </source>
</evidence>
<evidence type="ECO:0000259" key="4">
    <source>
        <dbReference type="Pfam" id="PF20990"/>
    </source>
</evidence>
<dbReference type="InterPro" id="IPR018702">
    <property type="entry name" value="DUF2207"/>
</dbReference>
<keyword evidence="6" id="KW-1185">Reference proteome</keyword>
<dbReference type="Proteomes" id="UP001231362">
    <property type="component" value="Unassembled WGS sequence"/>
</dbReference>
<reference evidence="5 6" key="1">
    <citation type="submission" date="2023-07" db="EMBL/GenBank/DDBJ databases">
        <title>Genomic Encyclopedia of Type Strains, Phase IV (KMG-IV): sequencing the most valuable type-strain genomes for metagenomic binning, comparative biology and taxonomic classification.</title>
        <authorList>
            <person name="Goeker M."/>
        </authorList>
    </citation>
    <scope>NUCLEOTIDE SEQUENCE [LARGE SCALE GENOMIC DNA]</scope>
    <source>
        <strain evidence="5 6">DSM 23948</strain>
    </source>
</reference>
<keyword evidence="2" id="KW-0472">Membrane</keyword>
<dbReference type="RefSeq" id="WP_307151519.1">
    <property type="nucleotide sequence ID" value="NZ_JAUSTU010000019.1"/>
</dbReference>
<feature type="domain" description="Predicted membrane protein YciQ-like C-terminal" evidence="4">
    <location>
        <begin position="303"/>
        <end position="466"/>
    </location>
</feature>
<feature type="domain" description="DUF2207" evidence="3">
    <location>
        <begin position="32"/>
        <end position="197"/>
    </location>
</feature>
<sequence>MRWRLKAFLVLFIGAIVVPFFFPSVSYAVDYSITGVQIDAYLQENGDVAVTEKHTYAFDGKFNGITREIVPKNGTKIMKLKATENGKSLRVEKEEDLYKIHRKGKEETITVEIAYTIKNGVDVYADVAEFYWPFFDDRNESSYDKMNIIIHPPKETKDVIAFGYDTAFDKEEMLADGSVLFQLGEVPSGENGDIRVAYNAALFPGATITADKMMKEEILGAKKKLYEQAVADMKMREKLSKIALFIIPIFSALLLITIIQMIIRERMKKLGVEQAIQQAFFIPDEKLSLPATILFIKGTSYQPGEAMSAALLDLVRRGYVVKMEDNRFQLVKRSGGLLKHEQVLVDFLFNEIGTGDEFTFDNLRTYMMKKKNHEKFQTQTLKWQQAIRQEIKGKKLYDQNAGTRLFLLIAGLLLFPFLFLFPIYDLFGWFTAALILAVTYFVLAASYITKSWDGWMIVKEWRFLEKGLPKLSLKEWEDLTNDEQMRGFIYGIGMKDEGIIEKNKEFVQSFKHPLEHVHNHGDALNMQTMLLIGPYASTHFHSAYKTSQSTTSSSSSSSTGGGVGGGGGGSGAF</sequence>
<feature type="transmembrane region" description="Helical" evidence="2">
    <location>
        <begin position="242"/>
        <end position="263"/>
    </location>
</feature>
<protein>
    <submittedName>
        <fullName evidence="5">Membrane protein YgcG</fullName>
    </submittedName>
</protein>
<keyword evidence="2" id="KW-0812">Transmembrane</keyword>
<evidence type="ECO:0000313" key="5">
    <source>
        <dbReference type="EMBL" id="MDQ0157040.1"/>
    </source>
</evidence>
<dbReference type="Pfam" id="PF20990">
    <property type="entry name" value="DUF2207_C"/>
    <property type="match status" value="1"/>
</dbReference>
<feature type="transmembrane region" description="Helical" evidence="2">
    <location>
        <begin position="405"/>
        <end position="424"/>
    </location>
</feature>
<keyword evidence="2" id="KW-1133">Transmembrane helix</keyword>
<feature type="region of interest" description="Disordered" evidence="1">
    <location>
        <begin position="547"/>
        <end position="573"/>
    </location>
</feature>
<proteinExistence type="predicted"/>
<evidence type="ECO:0000256" key="2">
    <source>
        <dbReference type="SAM" id="Phobius"/>
    </source>
</evidence>
<comment type="caution">
    <text evidence="5">The sequence shown here is derived from an EMBL/GenBank/DDBJ whole genome shotgun (WGS) entry which is preliminary data.</text>
</comment>
<dbReference type="EMBL" id="JAUSTU010000019">
    <property type="protein sequence ID" value="MDQ0157040.1"/>
    <property type="molecule type" value="Genomic_DNA"/>
</dbReference>
<organism evidence="5 6">
    <name type="scientific">Anoxybacillus andreesenii</name>
    <dbReference type="NCBI Taxonomy" id="1325932"/>
    <lineage>
        <taxon>Bacteria</taxon>
        <taxon>Bacillati</taxon>
        <taxon>Bacillota</taxon>
        <taxon>Bacilli</taxon>
        <taxon>Bacillales</taxon>
        <taxon>Anoxybacillaceae</taxon>
        <taxon>Anoxybacillus</taxon>
    </lineage>
</organism>
<feature type="transmembrane region" description="Helical" evidence="2">
    <location>
        <begin position="430"/>
        <end position="449"/>
    </location>
</feature>
<accession>A0ABT9V7W2</accession>
<gene>
    <name evidence="5" type="ORF">J2S07_003366</name>
</gene>